<evidence type="ECO:0000313" key="5">
    <source>
        <dbReference type="EMBL" id="CAF3959477.1"/>
    </source>
</evidence>
<dbReference type="EMBL" id="CAJOBG010001800">
    <property type="protein sequence ID" value="CAF3959477.1"/>
    <property type="molecule type" value="Genomic_DNA"/>
</dbReference>
<evidence type="ECO:0000256" key="1">
    <source>
        <dbReference type="ARBA" id="ARBA00022737"/>
    </source>
</evidence>
<dbReference type="InterPro" id="IPR046960">
    <property type="entry name" value="PPR_At4g14850-like_plant"/>
</dbReference>
<evidence type="ECO:0000256" key="3">
    <source>
        <dbReference type="SAM" id="MobiDB-lite"/>
    </source>
</evidence>
<proteinExistence type="predicted"/>
<sequence length="967" mass="109417">MLTDLGNSGLQQRLYREKQKIQYQKTIDSNSDSDSDSTIEKSDDNYYEFSDDERAVPSTNQYKKYEHAVDNYLPDVHDNVDIDDDGLLQHDNSPPLYEGSNITTSEEVTQLMKFCIKSNFDKQQVVKMMCLLKSILPTPNRLPTTFRQILNIYVVRRNLSLLTGNDNLFPPFDIPSGDRHQTITKEIDHPITLCIHADGAPLIRSTKSAVWPCFNSIVELPPPVREHKSNILTLGLWVSTVKPNVNLFLHDIIEQLIDLSKTGTSIFINEHEFKIHIKTQFFVSGLPAKSLFLKTINFNGYFACTKCLCNRQVIYPYQSNNYQSRTHDDFVTIGKQVENNLASGHKRGTSIADEPVNRFFLAVTAVLIKTDGLPRFEKRAMIINSDFDLANKMKLFNDNNQYQKSLELFDKYKKNNLESCSNFIITQALKACAQLGDIRRVKSDDLKNAESLFIASKKKSLSMYGALMKGYIKNNQANKALNLFNKIDSPDQVIIILLFNTCALLGTNEALNLVKRTSKEIPKSFYSNPRLLTSLLDALIKCGDIKHAELLFGRLRTRTLSMYNAIINGFNKEKNPSKTLDLFHQMKISDLEPNFITYTCVIKALSLSGDYSLAQSVIGQIPNSVLIDNQIHNALIDMWGKTGCVNRAKEIFKKIHQPDQIGYAIMINCYGLNGMGMQAIELYRQISSELVNESVNVSVLNACSHSGLVDQARCIFRNIHMKSERIYTTMIDCLARASCFDEVQQLIDEYERSHSPVAPMYMAWLSGARNIKNSPMAQQVYDQMKKLFPDLTDSLTSASILLANAYGSSGDIDKATDIQTQLYQSGAKKKVGLSCTVVDGEIYEFRAHDQSHPRSSEIHAEVEKMSQQLIEHGHKYDSSWITRPLNKGETIASVLCGHSEKLAIAWNFVAHPNTSRIQVTKNLRVCGDCHCATKLIAAIRQCEIIVRDANRIHHFYTNGQCSCNDYF</sequence>
<keyword evidence="6" id="KW-1185">Reference proteome</keyword>
<dbReference type="InterPro" id="IPR032867">
    <property type="entry name" value="DYW_dom"/>
</dbReference>
<dbReference type="GO" id="GO:0003723">
    <property type="term" value="F:RNA binding"/>
    <property type="evidence" value="ECO:0007669"/>
    <property type="project" value="InterPro"/>
</dbReference>
<dbReference type="Pfam" id="PF13041">
    <property type="entry name" value="PPR_2"/>
    <property type="match status" value="1"/>
</dbReference>
<gene>
    <name evidence="5" type="ORF">OVN521_LOCUS12719</name>
</gene>
<feature type="domain" description="DYW" evidence="4">
    <location>
        <begin position="873"/>
        <end position="967"/>
    </location>
</feature>
<dbReference type="GO" id="GO:0008270">
    <property type="term" value="F:zinc ion binding"/>
    <property type="evidence" value="ECO:0007669"/>
    <property type="project" value="InterPro"/>
</dbReference>
<keyword evidence="1" id="KW-0677">Repeat</keyword>
<dbReference type="Pfam" id="PF01535">
    <property type="entry name" value="PPR"/>
    <property type="match status" value="5"/>
</dbReference>
<evidence type="ECO:0000259" key="4">
    <source>
        <dbReference type="Pfam" id="PF14432"/>
    </source>
</evidence>
<reference evidence="5" key="1">
    <citation type="submission" date="2021-02" db="EMBL/GenBank/DDBJ databases">
        <authorList>
            <person name="Nowell W R."/>
        </authorList>
    </citation>
    <scope>NUCLEOTIDE SEQUENCE</scope>
</reference>
<dbReference type="NCBIfam" id="TIGR00756">
    <property type="entry name" value="PPR"/>
    <property type="match status" value="1"/>
</dbReference>
<organism evidence="5 6">
    <name type="scientific">Rotaria magnacalcarata</name>
    <dbReference type="NCBI Taxonomy" id="392030"/>
    <lineage>
        <taxon>Eukaryota</taxon>
        <taxon>Metazoa</taxon>
        <taxon>Spiralia</taxon>
        <taxon>Gnathifera</taxon>
        <taxon>Rotifera</taxon>
        <taxon>Eurotatoria</taxon>
        <taxon>Bdelloidea</taxon>
        <taxon>Philodinida</taxon>
        <taxon>Philodinidae</taxon>
        <taxon>Rotaria</taxon>
    </lineage>
</organism>
<accession>A0A819L763</accession>
<dbReference type="InterPro" id="IPR011990">
    <property type="entry name" value="TPR-like_helical_dom_sf"/>
</dbReference>
<dbReference type="InterPro" id="IPR004242">
    <property type="entry name" value="Transposase_21"/>
</dbReference>
<comment type="caution">
    <text evidence="5">The sequence shown here is derived from an EMBL/GenBank/DDBJ whole genome shotgun (WGS) entry which is preliminary data.</text>
</comment>
<feature type="repeat" description="PPR" evidence="2">
    <location>
        <begin position="559"/>
        <end position="593"/>
    </location>
</feature>
<feature type="region of interest" description="Disordered" evidence="3">
    <location>
        <begin position="25"/>
        <end position="45"/>
    </location>
</feature>
<dbReference type="Proteomes" id="UP000663866">
    <property type="component" value="Unassembled WGS sequence"/>
</dbReference>
<dbReference type="PROSITE" id="PS51375">
    <property type="entry name" value="PPR"/>
    <property type="match status" value="1"/>
</dbReference>
<name>A0A819L763_9BILA</name>
<dbReference type="InterPro" id="IPR002885">
    <property type="entry name" value="PPR_rpt"/>
</dbReference>
<dbReference type="Pfam" id="PF02992">
    <property type="entry name" value="Transposase_21"/>
    <property type="match status" value="1"/>
</dbReference>
<dbReference type="FunFam" id="1.25.40.10:FF:000158">
    <property type="entry name" value="pentatricopeptide repeat-containing protein At2g33680"/>
    <property type="match status" value="1"/>
</dbReference>
<evidence type="ECO:0000256" key="2">
    <source>
        <dbReference type="PROSITE-ProRule" id="PRU00708"/>
    </source>
</evidence>
<dbReference type="PANTHER" id="PTHR47926">
    <property type="entry name" value="PENTATRICOPEPTIDE REPEAT-CONTAINING PROTEIN"/>
    <property type="match status" value="1"/>
</dbReference>
<protein>
    <recommendedName>
        <fullName evidence="4">DYW domain-containing protein</fullName>
    </recommendedName>
</protein>
<dbReference type="AlphaFoldDB" id="A0A819L763"/>
<dbReference type="GO" id="GO:0048731">
    <property type="term" value="P:system development"/>
    <property type="evidence" value="ECO:0007669"/>
    <property type="project" value="UniProtKB-ARBA"/>
</dbReference>
<dbReference type="Pfam" id="PF14432">
    <property type="entry name" value="DYW_deaminase"/>
    <property type="match status" value="1"/>
</dbReference>
<dbReference type="Gene3D" id="1.25.40.10">
    <property type="entry name" value="Tetratricopeptide repeat domain"/>
    <property type="match status" value="4"/>
</dbReference>
<dbReference type="GO" id="GO:0009451">
    <property type="term" value="P:RNA modification"/>
    <property type="evidence" value="ECO:0007669"/>
    <property type="project" value="InterPro"/>
</dbReference>
<evidence type="ECO:0000313" key="6">
    <source>
        <dbReference type="Proteomes" id="UP000663866"/>
    </source>
</evidence>